<reference evidence="2 3" key="1">
    <citation type="submission" date="2015-01" db="EMBL/GenBank/DDBJ databases">
        <authorList>
            <person name="Aslett A.Martin."/>
            <person name="De Silva Nishadi"/>
        </authorList>
    </citation>
    <scope>NUCLEOTIDE SEQUENCE [LARGE SCALE GENOMIC DNA]</scope>
    <source>
        <strain evidence="2 3">R28058</strain>
    </source>
</reference>
<evidence type="ECO:0000313" key="3">
    <source>
        <dbReference type="Proteomes" id="UP000049127"/>
    </source>
</evidence>
<gene>
    <name evidence="2" type="ORF">R28058_11571</name>
</gene>
<sequence length="121" mass="14264">MFFIMGVSQNQKKLDYKQLNICKYCGKYSNLEVYMTYWYFMFFFIPIAKWNKEYYVKTTCCNKIAKIDEEIGKKIEKGQPVNIDTENLDFGCSENSVKVCSVCGYQTTEDFTYCPKCSNKL</sequence>
<dbReference type="InterPro" id="IPR031493">
    <property type="entry name" value="Zinc_ribbon_15"/>
</dbReference>
<keyword evidence="2" id="KW-0378">Hydrolase</keyword>
<dbReference type="GO" id="GO:0004386">
    <property type="term" value="F:helicase activity"/>
    <property type="evidence" value="ECO:0007669"/>
    <property type="project" value="UniProtKB-KW"/>
</dbReference>
<keyword evidence="2" id="KW-0547">Nucleotide-binding</keyword>
<dbReference type="Proteomes" id="UP000049127">
    <property type="component" value="Unassembled WGS sequence"/>
</dbReference>
<name>A0A0C7R5N1_PARSO</name>
<evidence type="ECO:0000259" key="1">
    <source>
        <dbReference type="Pfam" id="PF17032"/>
    </source>
</evidence>
<evidence type="ECO:0000313" key="2">
    <source>
        <dbReference type="EMBL" id="CEQ03424.1"/>
    </source>
</evidence>
<organism evidence="2 3">
    <name type="scientific">Paraclostridium sordellii</name>
    <name type="common">Clostridium sordellii</name>
    <dbReference type="NCBI Taxonomy" id="1505"/>
    <lineage>
        <taxon>Bacteria</taxon>
        <taxon>Bacillati</taxon>
        <taxon>Bacillota</taxon>
        <taxon>Clostridia</taxon>
        <taxon>Peptostreptococcales</taxon>
        <taxon>Peptostreptococcaceae</taxon>
        <taxon>Paraclostridium</taxon>
    </lineage>
</organism>
<dbReference type="OrthoDB" id="4377018at2"/>
<dbReference type="EMBL" id="CEKZ01000003">
    <property type="protein sequence ID" value="CEQ03424.1"/>
    <property type="molecule type" value="Genomic_DNA"/>
</dbReference>
<feature type="domain" description="Zinc-ribbon 15" evidence="1">
    <location>
        <begin position="21"/>
        <end position="118"/>
    </location>
</feature>
<keyword evidence="2" id="KW-0067">ATP-binding</keyword>
<keyword evidence="2" id="KW-0347">Helicase</keyword>
<proteinExistence type="predicted"/>
<accession>A0A0C7R5N1</accession>
<dbReference type="RefSeq" id="WP_055341756.1">
    <property type="nucleotide sequence ID" value="NZ_CDNI01000003.1"/>
</dbReference>
<dbReference type="Pfam" id="PF17032">
    <property type="entry name" value="Zn_ribbon_15"/>
    <property type="match status" value="1"/>
</dbReference>
<dbReference type="AlphaFoldDB" id="A0A0C7R5N1"/>
<protein>
    <submittedName>
        <fullName evidence="2">Helicase family protein</fullName>
    </submittedName>
</protein>